<keyword evidence="2" id="KW-0012">Acyltransferase</keyword>
<evidence type="ECO:0000259" key="1">
    <source>
        <dbReference type="Pfam" id="PF13302"/>
    </source>
</evidence>
<dbReference type="InterPro" id="IPR000182">
    <property type="entry name" value="GNAT_dom"/>
</dbReference>
<reference evidence="3" key="1">
    <citation type="journal article" date="2019" name="Int. J. Syst. Evol. Microbiol.">
        <title>The Global Catalogue of Microorganisms (GCM) 10K type strain sequencing project: providing services to taxonomists for standard genome sequencing and annotation.</title>
        <authorList>
            <consortium name="The Broad Institute Genomics Platform"/>
            <consortium name="The Broad Institute Genome Sequencing Center for Infectious Disease"/>
            <person name="Wu L."/>
            <person name="Ma J."/>
        </authorList>
    </citation>
    <scope>NUCLEOTIDE SEQUENCE [LARGE SCALE GENOMIC DNA]</scope>
    <source>
        <strain evidence="3">CCM 7044</strain>
    </source>
</reference>
<protein>
    <submittedName>
        <fullName evidence="2">GNAT family N-acetyltransferase</fullName>
        <ecNumber evidence="2">2.3.-.-</ecNumber>
    </submittedName>
</protein>
<feature type="domain" description="N-acetyltransferase" evidence="1">
    <location>
        <begin position="20"/>
        <end position="165"/>
    </location>
</feature>
<dbReference type="Gene3D" id="3.40.630.30">
    <property type="match status" value="1"/>
</dbReference>
<sequence length="226" mass="24501">MDLASAFPPFGLRVVSGDLELRLPDDAELTRLADVALAGLHPPERSPFLVPWNTGEPDTVRRGFLQYHWSSRGTVSPQAWALELAVFRSGEPIGVQSVGAKAFGVTRSAGTGSWLGLPHHGQGLGKRMRLMALHLLFEGFDAADATTEAFDDNPESNGVTRSLGYAPNGVVLQDRQGAAATENRYRMTREAWAARPDVHRLDVTLEGVAPVRAMLEMDPPPKALQP</sequence>
<comment type="caution">
    <text evidence="2">The sequence shown here is derived from an EMBL/GenBank/DDBJ whole genome shotgun (WGS) entry which is preliminary data.</text>
</comment>
<keyword evidence="2" id="KW-0808">Transferase</keyword>
<dbReference type="Proteomes" id="UP001597479">
    <property type="component" value="Unassembled WGS sequence"/>
</dbReference>
<dbReference type="InterPro" id="IPR016181">
    <property type="entry name" value="Acyl_CoA_acyltransferase"/>
</dbReference>
<dbReference type="RefSeq" id="WP_377179284.1">
    <property type="nucleotide sequence ID" value="NZ_JBHUOG010000001.1"/>
</dbReference>
<organism evidence="2 3">
    <name type="scientific">Promicromonospora vindobonensis</name>
    <dbReference type="NCBI Taxonomy" id="195748"/>
    <lineage>
        <taxon>Bacteria</taxon>
        <taxon>Bacillati</taxon>
        <taxon>Actinomycetota</taxon>
        <taxon>Actinomycetes</taxon>
        <taxon>Micrococcales</taxon>
        <taxon>Promicromonosporaceae</taxon>
        <taxon>Promicromonospora</taxon>
    </lineage>
</organism>
<dbReference type="SUPFAM" id="SSF55729">
    <property type="entry name" value="Acyl-CoA N-acyltransferases (Nat)"/>
    <property type="match status" value="1"/>
</dbReference>
<dbReference type="GO" id="GO:0016746">
    <property type="term" value="F:acyltransferase activity"/>
    <property type="evidence" value="ECO:0007669"/>
    <property type="project" value="UniProtKB-KW"/>
</dbReference>
<evidence type="ECO:0000313" key="2">
    <source>
        <dbReference type="EMBL" id="MFD2792035.1"/>
    </source>
</evidence>
<accession>A0ABW5VNX2</accession>
<gene>
    <name evidence="2" type="ORF">ACFS27_00595</name>
</gene>
<keyword evidence="3" id="KW-1185">Reference proteome</keyword>
<dbReference type="EMBL" id="JBHUOG010000001">
    <property type="protein sequence ID" value="MFD2792035.1"/>
    <property type="molecule type" value="Genomic_DNA"/>
</dbReference>
<dbReference type="EC" id="2.3.-.-" evidence="2"/>
<proteinExistence type="predicted"/>
<dbReference type="Pfam" id="PF13302">
    <property type="entry name" value="Acetyltransf_3"/>
    <property type="match status" value="1"/>
</dbReference>
<name>A0ABW5VNX2_9MICO</name>
<evidence type="ECO:0000313" key="3">
    <source>
        <dbReference type="Proteomes" id="UP001597479"/>
    </source>
</evidence>